<dbReference type="RefSeq" id="WP_105958450.1">
    <property type="nucleotide sequence ID" value="NZ_PVNS01000004.1"/>
</dbReference>
<organism evidence="1 2">
    <name type="scientific">Alkalicoccus urumqiensis</name>
    <name type="common">Bacillus urumqiensis</name>
    <dbReference type="NCBI Taxonomy" id="1548213"/>
    <lineage>
        <taxon>Bacteria</taxon>
        <taxon>Bacillati</taxon>
        <taxon>Bacillota</taxon>
        <taxon>Bacilli</taxon>
        <taxon>Bacillales</taxon>
        <taxon>Bacillaceae</taxon>
        <taxon>Alkalicoccus</taxon>
    </lineage>
</organism>
<dbReference type="Pfam" id="PF14044">
    <property type="entry name" value="NETI"/>
    <property type="match status" value="1"/>
</dbReference>
<sequence>MPKKKFYVEENETIDQCLSRMAEEGYAPVRRMEEPVLRETKDGVETAYQRIVFEGRS</sequence>
<dbReference type="OrthoDB" id="2354098at2"/>
<keyword evidence="2" id="KW-1185">Reference proteome</keyword>
<dbReference type="AlphaFoldDB" id="A0A2P6MJ32"/>
<reference evidence="1 2" key="1">
    <citation type="submission" date="2018-03" db="EMBL/GenBank/DDBJ databases">
        <title>Bacillus urumqiensis sp. nov., a moderately haloalkaliphilic bacterium isolated from a salt lake.</title>
        <authorList>
            <person name="Zhao B."/>
            <person name="Liao Z."/>
        </authorList>
    </citation>
    <scope>NUCLEOTIDE SEQUENCE [LARGE SCALE GENOMIC DNA]</scope>
    <source>
        <strain evidence="1 2">BZ-SZ-XJ18</strain>
    </source>
</reference>
<dbReference type="Proteomes" id="UP000243650">
    <property type="component" value="Unassembled WGS sequence"/>
</dbReference>
<evidence type="ECO:0000313" key="1">
    <source>
        <dbReference type="EMBL" id="PRO66260.1"/>
    </source>
</evidence>
<name>A0A2P6MJ32_ALKUR</name>
<protein>
    <submittedName>
        <fullName evidence="1">NETI motif-containing protein</fullName>
    </submittedName>
</protein>
<dbReference type="InterPro" id="IPR025930">
    <property type="entry name" value="NETI"/>
</dbReference>
<dbReference type="EMBL" id="PVNS01000004">
    <property type="protein sequence ID" value="PRO66260.1"/>
    <property type="molecule type" value="Genomic_DNA"/>
</dbReference>
<gene>
    <name evidence="1" type="ORF">C6I21_05510</name>
</gene>
<proteinExistence type="predicted"/>
<accession>A0A2P6MJ32</accession>
<comment type="caution">
    <text evidence="1">The sequence shown here is derived from an EMBL/GenBank/DDBJ whole genome shotgun (WGS) entry which is preliminary data.</text>
</comment>
<evidence type="ECO:0000313" key="2">
    <source>
        <dbReference type="Proteomes" id="UP000243650"/>
    </source>
</evidence>